<accession>A0A1J0ACA4</accession>
<feature type="transmembrane region" description="Helical" evidence="1">
    <location>
        <begin position="12"/>
        <end position="35"/>
    </location>
</feature>
<dbReference type="PIRSF" id="PIRSF029033">
    <property type="entry name" value="UCP029033"/>
    <property type="match status" value="1"/>
</dbReference>
<evidence type="ECO:0000256" key="1">
    <source>
        <dbReference type="SAM" id="Phobius"/>
    </source>
</evidence>
<keyword evidence="1" id="KW-1133">Transmembrane helix</keyword>
<keyword evidence="3" id="KW-1185">Reference proteome</keyword>
<dbReference type="GO" id="GO:0006974">
    <property type="term" value="P:DNA damage response"/>
    <property type="evidence" value="ECO:0007669"/>
    <property type="project" value="TreeGrafter"/>
</dbReference>
<gene>
    <name evidence="2" type="ORF">GlitD10_1237</name>
</gene>
<evidence type="ECO:0000313" key="2">
    <source>
        <dbReference type="EMBL" id="APB33557.1"/>
    </source>
</evidence>
<evidence type="ECO:0008006" key="4">
    <source>
        <dbReference type="Google" id="ProtNLM"/>
    </source>
</evidence>
<dbReference type="PANTHER" id="PTHR34387:SF2">
    <property type="entry name" value="SLR1258 PROTEIN"/>
    <property type="match status" value="1"/>
</dbReference>
<dbReference type="Gene3D" id="3.30.110.170">
    <property type="entry name" value="Protein of unknown function (DUF541), domain 1"/>
    <property type="match status" value="1"/>
</dbReference>
<dbReference type="Proteomes" id="UP000180235">
    <property type="component" value="Chromosome"/>
</dbReference>
<dbReference type="OrthoDB" id="9785289at2"/>
<dbReference type="PANTHER" id="PTHR34387">
    <property type="entry name" value="SLR1258 PROTEIN"/>
    <property type="match status" value="1"/>
</dbReference>
<dbReference type="RefSeq" id="WP_071454128.1">
    <property type="nucleotide sequence ID" value="NZ_CP017675.1"/>
</dbReference>
<dbReference type="InterPro" id="IPR052022">
    <property type="entry name" value="26kDa_periplasmic_antigen"/>
</dbReference>
<sequence length="248" mass="27323">MNLKERVSQLPQLLIGLVSLSVAVVAGSLIGASAVSEFTRANDLVQVTGSARREISSDYIVWQFRVESQNPSLQAAYKQVTAYTEKIRSYLQQQEVPENEIVFSALENVALQENINGRDTGRILAYRLTQRVKIGSNNVDKIATLVNRSNDLINEGIPIISDAPQYLYTDLAKLRVEMVAEAVRDAQNRAKTIAQTTGSRVGKVRNVNTGVFQITSRFSTDVSDYGIYDTSSKEKDITAVVSVSFGLN</sequence>
<dbReference type="Gene3D" id="3.30.70.2970">
    <property type="entry name" value="Protein of unknown function (DUF541), domain 2"/>
    <property type="match status" value="1"/>
</dbReference>
<dbReference type="KEGG" id="glt:GlitD10_1237"/>
<evidence type="ECO:0000313" key="3">
    <source>
        <dbReference type="Proteomes" id="UP000180235"/>
    </source>
</evidence>
<dbReference type="InterPro" id="IPR007497">
    <property type="entry name" value="SIMPL/DUF541"/>
</dbReference>
<dbReference type="EMBL" id="CP017675">
    <property type="protein sequence ID" value="APB33557.1"/>
    <property type="molecule type" value="Genomic_DNA"/>
</dbReference>
<dbReference type="InterPro" id="IPR016907">
    <property type="entry name" value="UCP029033"/>
</dbReference>
<dbReference type="AlphaFoldDB" id="A0A1J0ACA4"/>
<dbReference type="Pfam" id="PF04402">
    <property type="entry name" value="SIMPL"/>
    <property type="match status" value="1"/>
</dbReference>
<name>A0A1J0ACA4_9CYAN</name>
<protein>
    <recommendedName>
        <fullName evidence="4">SIMPL domain-containing protein</fullName>
    </recommendedName>
</protein>
<keyword evidence="1" id="KW-0472">Membrane</keyword>
<proteinExistence type="predicted"/>
<keyword evidence="1" id="KW-0812">Transmembrane</keyword>
<reference evidence="2 3" key="1">
    <citation type="submission" date="2016-10" db="EMBL/GenBank/DDBJ databases">
        <title>Description of Gloeomargarita lithophora gen. nov., sp. nov., a thylakoid-bearing basal-branching cyanobacterium with intracellular carbonates, and proposal for Gloeomargaritales ord. nov.</title>
        <authorList>
            <person name="Moreira D."/>
            <person name="Tavera R."/>
            <person name="Benzerara K."/>
            <person name="Skouri-Panet F."/>
            <person name="Couradeau E."/>
            <person name="Gerard E."/>
            <person name="Loussert C."/>
            <person name="Novelo E."/>
            <person name="Zivanovic Y."/>
            <person name="Lopez-Garcia P."/>
        </authorList>
    </citation>
    <scope>NUCLEOTIDE SEQUENCE [LARGE SCALE GENOMIC DNA]</scope>
    <source>
        <strain evidence="2 3">D10</strain>
    </source>
</reference>
<organism evidence="2 3">
    <name type="scientific">Gloeomargarita lithophora Alchichica-D10</name>
    <dbReference type="NCBI Taxonomy" id="1188229"/>
    <lineage>
        <taxon>Bacteria</taxon>
        <taxon>Bacillati</taxon>
        <taxon>Cyanobacteriota</taxon>
        <taxon>Cyanophyceae</taxon>
        <taxon>Gloeomargaritales</taxon>
        <taxon>Gloeomargaritaceae</taxon>
        <taxon>Gloeomargarita</taxon>
    </lineage>
</organism>